<dbReference type="CDD" id="cd20525">
    <property type="entry name" value="CYCLIN_CCNH_rpt2"/>
    <property type="match status" value="1"/>
</dbReference>
<dbReference type="EMBL" id="CP034458">
    <property type="protein sequence ID" value="QBM88371.1"/>
    <property type="molecule type" value="Genomic_DNA"/>
</dbReference>
<dbReference type="PANTHER" id="PTHR10026">
    <property type="entry name" value="CYCLIN"/>
    <property type="match status" value="1"/>
</dbReference>
<dbReference type="InterPro" id="IPR031658">
    <property type="entry name" value="Cyclin_C_2"/>
</dbReference>
<evidence type="ECO:0000256" key="1">
    <source>
        <dbReference type="ARBA" id="ARBA00023127"/>
    </source>
</evidence>
<dbReference type="InterPro" id="IPR013763">
    <property type="entry name" value="Cyclin-like_dom"/>
</dbReference>
<reference evidence="6" key="1">
    <citation type="submission" date="2019-03" db="EMBL/GenBank/DDBJ databases">
        <title>Snf2 controls pulcherriminic acid biosynthesis and connects pigmentation and antifungal activity of the yeast Metschnikowia pulcherrima.</title>
        <authorList>
            <person name="Gore-Lloyd D."/>
            <person name="Sumann I."/>
            <person name="Brachmann A.O."/>
            <person name="Schneeberger K."/>
            <person name="Ortiz-Merino R.A."/>
            <person name="Moreno-Beltran M."/>
            <person name="Schlaefli M."/>
            <person name="Kirner P."/>
            <person name="Santos Kron A."/>
            <person name="Wolfe K.H."/>
            <person name="Piel J."/>
            <person name="Ahrens C.H."/>
            <person name="Henk D."/>
            <person name="Freimoser F.M."/>
        </authorList>
    </citation>
    <scope>NUCLEOTIDE SEQUENCE [LARGE SCALE GENOMIC DNA]</scope>
    <source>
        <strain evidence="6">APC 1.2</strain>
    </source>
</reference>
<evidence type="ECO:0000313" key="6">
    <source>
        <dbReference type="Proteomes" id="UP000292447"/>
    </source>
</evidence>
<comment type="similarity">
    <text evidence="2">Belongs to the cyclin family.</text>
</comment>
<evidence type="ECO:0000259" key="4">
    <source>
        <dbReference type="SMART" id="SM00385"/>
    </source>
</evidence>
<dbReference type="InterPro" id="IPR036915">
    <property type="entry name" value="Cyclin-like_sf"/>
</dbReference>
<dbReference type="GO" id="GO:0006357">
    <property type="term" value="P:regulation of transcription by RNA polymerase II"/>
    <property type="evidence" value="ECO:0007669"/>
    <property type="project" value="InterPro"/>
</dbReference>
<gene>
    <name evidence="5" type="primary">MPUL0C03380</name>
    <name evidence="5" type="ORF">METSCH_C03380</name>
</gene>
<dbReference type="SUPFAM" id="SSF47954">
    <property type="entry name" value="Cyclin-like"/>
    <property type="match status" value="2"/>
</dbReference>
<dbReference type="CDD" id="cd20524">
    <property type="entry name" value="CYCLIN_CCNH_rpt1"/>
    <property type="match status" value="1"/>
</dbReference>
<evidence type="ECO:0000313" key="5">
    <source>
        <dbReference type="EMBL" id="QBM88371.1"/>
    </source>
</evidence>
<dbReference type="GO" id="GO:0016538">
    <property type="term" value="F:cyclin-dependent protein serine/threonine kinase regulator activity"/>
    <property type="evidence" value="ECO:0007669"/>
    <property type="project" value="InterPro"/>
</dbReference>
<organism evidence="5 6">
    <name type="scientific">Metschnikowia aff. pulcherrima</name>
    <dbReference type="NCBI Taxonomy" id="2163413"/>
    <lineage>
        <taxon>Eukaryota</taxon>
        <taxon>Fungi</taxon>
        <taxon>Dikarya</taxon>
        <taxon>Ascomycota</taxon>
        <taxon>Saccharomycotina</taxon>
        <taxon>Pichiomycetes</taxon>
        <taxon>Metschnikowiaceae</taxon>
        <taxon>Metschnikowia</taxon>
    </lineage>
</organism>
<dbReference type="SMART" id="SM00385">
    <property type="entry name" value="CYCLIN"/>
    <property type="match status" value="1"/>
</dbReference>
<evidence type="ECO:0000256" key="3">
    <source>
        <dbReference type="SAM" id="MobiDB-lite"/>
    </source>
</evidence>
<dbReference type="Pfam" id="PF00134">
    <property type="entry name" value="Cyclin_N"/>
    <property type="match status" value="1"/>
</dbReference>
<dbReference type="STRING" id="2163413.A0A4P6XR59"/>
<dbReference type="InterPro" id="IPR006671">
    <property type="entry name" value="Cyclin_N"/>
</dbReference>
<feature type="domain" description="Cyclin-like" evidence="4">
    <location>
        <begin position="145"/>
        <end position="227"/>
    </location>
</feature>
<sequence>MDTMATENTAPSHTTLPEGLTTAPETESTTESILETSGNVAADTEGGVAEIPAPTEKKHVSGDDLYRRSSQYQTWSFSSAELHEKKQQANENGRQVALALFESTRAAMVAEKPEVFAEFGLQLTSSILELISFEEEQRYLHFFGQQIVQICAHFKMPTQVKATAISFFRKFYLVNSVMEYRPRNILYTAVFLAAKLENYFISIDTFCLRLPKTKPEDILGLEFIILLALKFSLLVHHAFRPLYGFFLDFQLLLLHPAPAMYDVNVDTIGQLYDRAKTWLNDHALLSDAPFLYTPPQIALAALYDTDKRITERYLRLKFLGGEEAKNQADRDRFDLHVRTIKKCIKIAKQETATSREESTKIDEKCFFALNPQKLLKRRIKALQEGTPA</sequence>
<dbReference type="AlphaFoldDB" id="A0A4P6XR59"/>
<evidence type="ECO:0000256" key="2">
    <source>
        <dbReference type="RuleBase" id="RU000383"/>
    </source>
</evidence>
<proteinExistence type="inferred from homology"/>
<dbReference type="Proteomes" id="UP000292447">
    <property type="component" value="Chromosome III"/>
</dbReference>
<dbReference type="Pfam" id="PF16899">
    <property type="entry name" value="Cyclin_C_2"/>
    <property type="match status" value="1"/>
</dbReference>
<dbReference type="Gene3D" id="1.10.472.10">
    <property type="entry name" value="Cyclin-like"/>
    <property type="match status" value="2"/>
</dbReference>
<accession>A0A4P6XR59</accession>
<dbReference type="InterPro" id="IPR043198">
    <property type="entry name" value="Cyclin/Ssn8"/>
</dbReference>
<keyword evidence="1 2" id="KW-0195">Cyclin</keyword>
<feature type="region of interest" description="Disordered" evidence="3">
    <location>
        <begin position="1"/>
        <end position="31"/>
    </location>
</feature>
<feature type="compositionally biased region" description="Polar residues" evidence="3">
    <location>
        <begin position="1"/>
        <end position="15"/>
    </location>
</feature>
<protein>
    <submittedName>
        <fullName evidence="5">Cyclin H</fullName>
    </submittedName>
</protein>
<name>A0A4P6XR59_9ASCO</name>
<keyword evidence="6" id="KW-1185">Reference proteome</keyword>